<feature type="domain" description="Pyruvate carboxyltransferase" evidence="10">
    <location>
        <begin position="3"/>
        <end position="271"/>
    </location>
</feature>
<evidence type="ECO:0000256" key="5">
    <source>
        <dbReference type="ARBA" id="ARBA00022679"/>
    </source>
</evidence>
<dbReference type="Pfam" id="PF00682">
    <property type="entry name" value="HMGL-like"/>
    <property type="match status" value="1"/>
</dbReference>
<evidence type="ECO:0000259" key="10">
    <source>
        <dbReference type="PROSITE" id="PS50991"/>
    </source>
</evidence>
<comment type="catalytic activity">
    <reaction evidence="7">
        <text>pyruvate + acetyl-CoA + H2O = (3R)-citramalate + CoA + H(+)</text>
        <dbReference type="Rhea" id="RHEA:19045"/>
        <dbReference type="ChEBI" id="CHEBI:15361"/>
        <dbReference type="ChEBI" id="CHEBI:15377"/>
        <dbReference type="ChEBI" id="CHEBI:15378"/>
        <dbReference type="ChEBI" id="CHEBI:30934"/>
        <dbReference type="ChEBI" id="CHEBI:57287"/>
        <dbReference type="ChEBI" id="CHEBI:57288"/>
        <dbReference type="EC" id="2.3.3.21"/>
    </reaction>
</comment>
<dbReference type="InterPro" id="IPR005675">
    <property type="entry name" value="Citramal_synthase"/>
</dbReference>
<evidence type="ECO:0000256" key="6">
    <source>
        <dbReference type="ARBA" id="ARBA00023304"/>
    </source>
</evidence>
<dbReference type="PANTHER" id="PTHR43538:SF1">
    <property type="entry name" value="(R)-CITRAMALATE SYNTHASE"/>
    <property type="match status" value="1"/>
</dbReference>
<dbReference type="SUPFAM" id="SSF110921">
    <property type="entry name" value="2-isopropylmalate synthase LeuA, allosteric (dimerisation) domain"/>
    <property type="match status" value="1"/>
</dbReference>
<dbReference type="InterPro" id="IPR036230">
    <property type="entry name" value="LeuA_allosteric_dom_sf"/>
</dbReference>
<dbReference type="Gene3D" id="3.20.20.70">
    <property type="entry name" value="Aldolase class I"/>
    <property type="match status" value="1"/>
</dbReference>
<dbReference type="Proteomes" id="UP000245283">
    <property type="component" value="Unassembled WGS sequence"/>
</dbReference>
<dbReference type="GO" id="GO:0043714">
    <property type="term" value="F:(R)-citramalate synthase activity"/>
    <property type="evidence" value="ECO:0007669"/>
    <property type="project" value="UniProtKB-UniRule"/>
</dbReference>
<evidence type="ECO:0000256" key="3">
    <source>
        <dbReference type="ARBA" id="ARBA00022605"/>
    </source>
</evidence>
<dbReference type="EMBL" id="QETB01000007">
    <property type="protein sequence ID" value="PWF24464.1"/>
    <property type="molecule type" value="Genomic_DNA"/>
</dbReference>
<keyword evidence="6" id="KW-0100">Branched-chain amino acid biosynthesis</keyword>
<dbReference type="Pfam" id="PF08502">
    <property type="entry name" value="LeuA_dimer"/>
    <property type="match status" value="1"/>
</dbReference>
<keyword evidence="5 9" id="KW-0808">Transferase</keyword>
<evidence type="ECO:0000256" key="4">
    <source>
        <dbReference type="ARBA" id="ARBA00022624"/>
    </source>
</evidence>
<name>A0A2V1JZL7_9ACTO</name>
<dbReference type="SMART" id="SM00917">
    <property type="entry name" value="LeuA_dimer"/>
    <property type="match status" value="1"/>
</dbReference>
<comment type="caution">
    <text evidence="11">The sequence shown here is derived from an EMBL/GenBank/DDBJ whole genome shotgun (WGS) entry which is preliminary data.</text>
</comment>
<dbReference type="Pfam" id="PF22617">
    <property type="entry name" value="HCS_D2"/>
    <property type="match status" value="1"/>
</dbReference>
<proteinExistence type="inferred from homology"/>
<evidence type="ECO:0000256" key="8">
    <source>
        <dbReference type="NCBIfam" id="TIGR00977"/>
    </source>
</evidence>
<accession>A0A2V1JZL7</accession>
<dbReference type="OrthoDB" id="9803573at2"/>
<dbReference type="GO" id="GO:0009098">
    <property type="term" value="P:L-leucine biosynthetic process"/>
    <property type="evidence" value="ECO:0007669"/>
    <property type="project" value="InterPro"/>
</dbReference>
<dbReference type="PROSITE" id="PS50991">
    <property type="entry name" value="PYR_CT"/>
    <property type="match status" value="1"/>
</dbReference>
<evidence type="ECO:0000313" key="11">
    <source>
        <dbReference type="EMBL" id="PWF24464.1"/>
    </source>
</evidence>
<comment type="similarity">
    <text evidence="2 9">Belongs to the alpha-IPM synthase/homocitrate synthase family.</text>
</comment>
<gene>
    <name evidence="11" type="ORF">DD236_11545</name>
</gene>
<organism evidence="11 12">
    <name type="scientific">Ancrocorticia populi</name>
    <dbReference type="NCBI Taxonomy" id="2175228"/>
    <lineage>
        <taxon>Bacteria</taxon>
        <taxon>Bacillati</taxon>
        <taxon>Actinomycetota</taxon>
        <taxon>Actinomycetes</taxon>
        <taxon>Actinomycetales</taxon>
        <taxon>Actinomycetaceae</taxon>
        <taxon>Ancrocorticia</taxon>
    </lineage>
</organism>
<dbReference type="AlphaFoldDB" id="A0A2V1JZL7"/>
<evidence type="ECO:0000256" key="7">
    <source>
        <dbReference type="ARBA" id="ARBA00048263"/>
    </source>
</evidence>
<dbReference type="PROSITE" id="PS00816">
    <property type="entry name" value="AIPM_HOMOCIT_SYNTH_2"/>
    <property type="match status" value="1"/>
</dbReference>
<keyword evidence="3" id="KW-0028">Amino-acid biosynthesis</keyword>
<sequence length="571" mass="60758">MKIDVYDVTLRDGAQQEGINLSVADKLALMPLIESIGVDYIEGGWPGAIPRDTDFYRRTDEVPLSTAKLTAFGATRKAGVSAADDAQIQGLLDSGAPVITLVAKSDIRHVEQALRTTGEENLAMVRDSVEYLRSQGREVMIDVEHFFDGFSFDPEYTTSVVAECFAAGASCVILCDTNGGSLPSHVTNIVTDLKERLASAGFQDAKLGIHAHDDGGCAVANSIAAIEAGCRQVQGTVNGYGERTGNANLLTILANLALKTDYETVSQEQLARLASVSHAASEITNISPYARQPYVGASAFAHKAGLHASAIRVNPDLYQHIDPLAVGNDMRMLVSDMAGRASIELKTREFGIDLSTNKEALSEITRRVKAAEAAGYTYDAADASFELIVRDVVGDRPQYFVIEAWRANIATVGVSNGNGGGAKTGTAGQVGSAGSAGEGNSAYQGFHSGETFAEATVKLFAGGRRYMRVGEGVGPVDALDQALRTALKNVYEELAGIELIDFKVRILDTHRGTGAATRVMIELSDGHGIWRTVGVGDDVIEASWEALTEGYEYGLRRAGVTPWVEGDRPAS</sequence>
<keyword evidence="12" id="KW-1185">Reference proteome</keyword>
<keyword evidence="4" id="KW-0412">Isoleucine biosynthesis</keyword>
<dbReference type="GO" id="GO:0009097">
    <property type="term" value="P:isoleucine biosynthetic process"/>
    <property type="evidence" value="ECO:0007669"/>
    <property type="project" value="UniProtKB-UniRule"/>
</dbReference>
<dbReference type="UniPathway" id="UPA00047">
    <property type="reaction ID" value="UER00066"/>
</dbReference>
<dbReference type="SUPFAM" id="SSF51569">
    <property type="entry name" value="Aldolase"/>
    <property type="match status" value="1"/>
</dbReference>
<dbReference type="InterPro" id="IPR054691">
    <property type="entry name" value="LeuA/HCS_post-cat"/>
</dbReference>
<dbReference type="Gene3D" id="1.10.238.260">
    <property type="match status" value="1"/>
</dbReference>
<evidence type="ECO:0000313" key="12">
    <source>
        <dbReference type="Proteomes" id="UP000245283"/>
    </source>
</evidence>
<dbReference type="PANTHER" id="PTHR43538">
    <property type="entry name" value="ALPHA-IPM SYNTHASE/HOMOCITRATE SYNTHASE"/>
    <property type="match status" value="1"/>
</dbReference>
<dbReference type="NCBIfam" id="TIGR00977">
    <property type="entry name" value="citramal_synth"/>
    <property type="match status" value="1"/>
</dbReference>
<evidence type="ECO:0000256" key="1">
    <source>
        <dbReference type="ARBA" id="ARBA00004743"/>
    </source>
</evidence>
<dbReference type="GO" id="GO:0003852">
    <property type="term" value="F:2-isopropylmalate synthase activity"/>
    <property type="evidence" value="ECO:0007669"/>
    <property type="project" value="InterPro"/>
</dbReference>
<protein>
    <recommendedName>
        <fullName evidence="8">Citramalate synthase</fullName>
        <ecNumber evidence="8">2.3.3.21</ecNumber>
    </recommendedName>
</protein>
<dbReference type="EC" id="2.3.3.21" evidence="8"/>
<dbReference type="Gene3D" id="3.30.160.270">
    <property type="match status" value="1"/>
</dbReference>
<dbReference type="InterPro" id="IPR002034">
    <property type="entry name" value="AIPM/Hcit_synth_CS"/>
</dbReference>
<evidence type="ECO:0000256" key="9">
    <source>
        <dbReference type="RuleBase" id="RU003523"/>
    </source>
</evidence>
<evidence type="ECO:0000256" key="2">
    <source>
        <dbReference type="ARBA" id="ARBA00006154"/>
    </source>
</evidence>
<dbReference type="PROSITE" id="PS00815">
    <property type="entry name" value="AIPM_HOMOCIT_SYNTH_1"/>
    <property type="match status" value="1"/>
</dbReference>
<dbReference type="InterPro" id="IPR000891">
    <property type="entry name" value="PYR_CT"/>
</dbReference>
<dbReference type="InterPro" id="IPR013785">
    <property type="entry name" value="Aldolase_TIM"/>
</dbReference>
<dbReference type="InterPro" id="IPR013709">
    <property type="entry name" value="2-isopropylmalate_synth_dimer"/>
</dbReference>
<dbReference type="CDD" id="cd07941">
    <property type="entry name" value="DRE_TIM_LeuA3"/>
    <property type="match status" value="1"/>
</dbReference>
<comment type="pathway">
    <text evidence="1">Amino-acid biosynthesis; L-isoleucine biosynthesis; 2-oxobutanoate from pyruvate: step 1/3.</text>
</comment>
<reference evidence="12" key="1">
    <citation type="submission" date="2018-05" db="EMBL/GenBank/DDBJ databases">
        <authorList>
            <person name="Li Y."/>
        </authorList>
    </citation>
    <scope>NUCLEOTIDE SEQUENCE [LARGE SCALE GENOMIC DNA]</scope>
    <source>
        <strain evidence="12">sk1b4</strain>
    </source>
</reference>